<name>A0A8H7ERU5_9FUNG</name>
<evidence type="ECO:0000313" key="2">
    <source>
        <dbReference type="Proteomes" id="UP000605846"/>
    </source>
</evidence>
<dbReference type="AlphaFoldDB" id="A0A8H7ERU5"/>
<keyword evidence="2" id="KW-1185">Reference proteome</keyword>
<dbReference type="CDD" id="cd00085">
    <property type="entry name" value="HNHc"/>
    <property type="match status" value="1"/>
</dbReference>
<dbReference type="Proteomes" id="UP000605846">
    <property type="component" value="Unassembled WGS sequence"/>
</dbReference>
<dbReference type="OrthoDB" id="5511684at2759"/>
<proteinExistence type="predicted"/>
<protein>
    <recommendedName>
        <fullName evidence="3">HNH domain-containing protein</fullName>
    </recommendedName>
</protein>
<dbReference type="EMBL" id="JABAYA010000026">
    <property type="protein sequence ID" value="KAF7729317.1"/>
    <property type="molecule type" value="Genomic_DNA"/>
</dbReference>
<gene>
    <name evidence="1" type="ORF">EC973_004573</name>
</gene>
<sequence>MPPEKRKLKEVFMQSRSNVVYENWKVYSQQGKLMFRCNEKKAQWYLKRQLATCLPETRAIQLTFKAKGDGHRSDDYMVEDRVNACVACASTEGLTLHHVVPDMYRRWMPLVIKSKSSRDLLLLCKHCHDRYERDATALKKQFAKIYDIPLEGKGWVQVPENREARKAASALLRHPNIPEKRREELADIVKNFQKPEWADWDWEKILTTCCELKDQFQGPDFVEHGEYVVAQLMKSQEIREGKTVWPDLEIFVKQWRQHFMDHLQPKHLSERWSVDGDIYTH</sequence>
<accession>A0A8H7ERU5</accession>
<reference evidence="1" key="1">
    <citation type="submission" date="2020-01" db="EMBL/GenBank/DDBJ databases">
        <title>Genome Sequencing of Three Apophysomyces-Like Fungal Strains Confirms a Novel Fungal Genus in the Mucoromycota with divergent Burkholderia-like Endosymbiotic Bacteria.</title>
        <authorList>
            <person name="Stajich J.E."/>
            <person name="Macias A.M."/>
            <person name="Carter-House D."/>
            <person name="Lovett B."/>
            <person name="Kasson L.R."/>
            <person name="Berry K."/>
            <person name="Grigoriev I."/>
            <person name="Chang Y."/>
            <person name="Spatafora J."/>
            <person name="Kasson M.T."/>
        </authorList>
    </citation>
    <scope>NUCLEOTIDE SEQUENCE</scope>
    <source>
        <strain evidence="1">NRRL A-21654</strain>
    </source>
</reference>
<comment type="caution">
    <text evidence="1">The sequence shown here is derived from an EMBL/GenBank/DDBJ whole genome shotgun (WGS) entry which is preliminary data.</text>
</comment>
<evidence type="ECO:0000313" key="1">
    <source>
        <dbReference type="EMBL" id="KAF7729317.1"/>
    </source>
</evidence>
<evidence type="ECO:0008006" key="3">
    <source>
        <dbReference type="Google" id="ProtNLM"/>
    </source>
</evidence>
<dbReference type="InterPro" id="IPR003615">
    <property type="entry name" value="HNH_nuc"/>
</dbReference>
<organism evidence="1 2">
    <name type="scientific">Apophysomyces ossiformis</name>
    <dbReference type="NCBI Taxonomy" id="679940"/>
    <lineage>
        <taxon>Eukaryota</taxon>
        <taxon>Fungi</taxon>
        <taxon>Fungi incertae sedis</taxon>
        <taxon>Mucoromycota</taxon>
        <taxon>Mucoromycotina</taxon>
        <taxon>Mucoromycetes</taxon>
        <taxon>Mucorales</taxon>
        <taxon>Mucorineae</taxon>
        <taxon>Mucoraceae</taxon>
        <taxon>Apophysomyces</taxon>
    </lineage>
</organism>